<dbReference type="RefSeq" id="WP_092688269.1">
    <property type="nucleotide sequence ID" value="NZ_CBDDGO010000004.1"/>
</dbReference>
<reference evidence="2 3" key="1">
    <citation type="submission" date="2016-10" db="EMBL/GenBank/DDBJ databases">
        <authorList>
            <person name="de Groot N.N."/>
        </authorList>
    </citation>
    <scope>NUCLEOTIDE SEQUENCE [LARGE SCALE GENOMIC DNA]</scope>
    <source>
        <strain evidence="2 3">DSM 23042</strain>
    </source>
</reference>
<feature type="transmembrane region" description="Helical" evidence="1">
    <location>
        <begin position="127"/>
        <end position="144"/>
    </location>
</feature>
<keyword evidence="1" id="KW-1133">Transmembrane helix</keyword>
<protein>
    <submittedName>
        <fullName evidence="2">Uncharacterized conserved protein</fullName>
    </submittedName>
</protein>
<gene>
    <name evidence="2" type="ORF">SAMN04490244_10217</name>
</gene>
<dbReference type="PANTHER" id="PTHR41795:SF1">
    <property type="entry name" value="EXOPOLYSACCHARIDE SYNTHESIS PROTEIN"/>
    <property type="match status" value="1"/>
</dbReference>
<name>A0A1H9QWR7_9RHOB</name>
<keyword evidence="1" id="KW-0472">Membrane</keyword>
<evidence type="ECO:0000313" key="2">
    <source>
        <dbReference type="EMBL" id="SER64870.1"/>
    </source>
</evidence>
<keyword evidence="1" id="KW-0812">Transmembrane</keyword>
<dbReference type="STRING" id="641238.SAMN04490244_10217"/>
<accession>A0A1H9QWR7</accession>
<proteinExistence type="predicted"/>
<dbReference type="Pfam" id="PF06055">
    <property type="entry name" value="ExoD"/>
    <property type="match status" value="1"/>
</dbReference>
<feature type="transmembrane region" description="Helical" evidence="1">
    <location>
        <begin position="175"/>
        <end position="193"/>
    </location>
</feature>
<evidence type="ECO:0000256" key="1">
    <source>
        <dbReference type="SAM" id="Phobius"/>
    </source>
</evidence>
<dbReference type="PANTHER" id="PTHR41795">
    <property type="entry name" value="EXOPOLYSACCHARIDE SYNTHESIS PROTEIN"/>
    <property type="match status" value="1"/>
</dbReference>
<feature type="transmembrane region" description="Helical" evidence="1">
    <location>
        <begin position="56"/>
        <end position="76"/>
    </location>
</feature>
<dbReference type="PIRSF" id="PIRSF033239">
    <property type="entry name" value="ExoD"/>
    <property type="match status" value="1"/>
</dbReference>
<dbReference type="OrthoDB" id="7949130at2"/>
<keyword evidence="3" id="KW-1185">Reference proteome</keyword>
<dbReference type="InterPro" id="IPR010331">
    <property type="entry name" value="ExoD"/>
</dbReference>
<dbReference type="EMBL" id="FOGU01000002">
    <property type="protein sequence ID" value="SER64870.1"/>
    <property type="molecule type" value="Genomic_DNA"/>
</dbReference>
<organism evidence="2 3">
    <name type="scientific">Tranquillimonas rosea</name>
    <dbReference type="NCBI Taxonomy" id="641238"/>
    <lineage>
        <taxon>Bacteria</taxon>
        <taxon>Pseudomonadati</taxon>
        <taxon>Pseudomonadota</taxon>
        <taxon>Alphaproteobacteria</taxon>
        <taxon>Rhodobacterales</taxon>
        <taxon>Roseobacteraceae</taxon>
        <taxon>Tranquillimonas</taxon>
    </lineage>
</organism>
<dbReference type="AlphaFoldDB" id="A0A1H9QWR7"/>
<evidence type="ECO:0000313" key="3">
    <source>
        <dbReference type="Proteomes" id="UP000198885"/>
    </source>
</evidence>
<dbReference type="Proteomes" id="UP000198885">
    <property type="component" value="Unassembled WGS sequence"/>
</dbReference>
<sequence>MSSNGTIQDILGAMRSLAGRQDKVSVGDVVETVGEKGYGPFIFIPALIEITPLGGIPGLPTLLAVLVILFAGQVAIGRRSMWLPGPLWRLSTNGERVGTAADKLMPVARRIDRWFPGRFPQLTTATMRWLASVMCVALCVTVPPLELVPFASTAPMAAIAAFGLAITLRDGALMMLGYLLVVVAAGVVGYAVTSAM</sequence>